<dbReference type="Proteomes" id="UP000184290">
    <property type="component" value="Unassembled WGS sequence"/>
</dbReference>
<dbReference type="InterPro" id="IPR029058">
    <property type="entry name" value="AB_hydrolase_fold"/>
</dbReference>
<accession>A0ABY1IND0</accession>
<evidence type="ECO:0000259" key="3">
    <source>
        <dbReference type="Pfam" id="PF07859"/>
    </source>
</evidence>
<dbReference type="Pfam" id="PF07859">
    <property type="entry name" value="Abhydrolase_3"/>
    <property type="match status" value="1"/>
</dbReference>
<comment type="caution">
    <text evidence="4">The sequence shown here is derived from an EMBL/GenBank/DDBJ whole genome shotgun (WGS) entry which is preliminary data.</text>
</comment>
<reference evidence="4 5" key="1">
    <citation type="submission" date="2016-11" db="EMBL/GenBank/DDBJ databases">
        <authorList>
            <person name="Varghese N."/>
            <person name="Submissions S."/>
        </authorList>
    </citation>
    <scope>NUCLEOTIDE SEQUENCE [LARGE SCALE GENOMIC DNA]</scope>
    <source>
        <strain evidence="4 5">DSM 21988</strain>
    </source>
</reference>
<sequence length="334" mass="35691">MTGQSIVINRAMFDKGLVSDELAELNASIVAFQKTRPSPWDFPEEVVREARREGKGVFPPVAPDPDAITRRVRGRDGNDITLRILMPAGGKPRGTYLHIHGGGWVFGEAVESDAALRRLADATGLATVSVDYRLAPEHPFPAAPDDCEDAALALVRGEIEGAPTDFLAIGGESAGAHLSVLTLLRLRDGHRLVPFSAANLNAGCYDLSLTPSVRNAGTERLVLNTEDIKEFVMRFVPEAYSLRDPAISPLYADLSGLPPALFTVGTQDLLLDDSLFMAARWMAAGNVSDLSVWTGGCHVFQAFGRKAGETSMSEMSKFIGGIADVALAGSTAAR</sequence>
<keyword evidence="2" id="KW-0378">Hydrolase</keyword>
<proteinExistence type="inferred from homology"/>
<comment type="similarity">
    <text evidence="1">Belongs to the 'GDXG' lipolytic enzyme family.</text>
</comment>
<dbReference type="EMBL" id="FQZC01000003">
    <property type="protein sequence ID" value="SHJ56283.1"/>
    <property type="molecule type" value="Genomic_DNA"/>
</dbReference>
<dbReference type="Gene3D" id="3.40.50.1820">
    <property type="entry name" value="alpha/beta hydrolase"/>
    <property type="match status" value="1"/>
</dbReference>
<organism evidence="4 5">
    <name type="scientific">Aureimonas altamirensis DSM 21988</name>
    <dbReference type="NCBI Taxonomy" id="1121026"/>
    <lineage>
        <taxon>Bacteria</taxon>
        <taxon>Pseudomonadati</taxon>
        <taxon>Pseudomonadota</taxon>
        <taxon>Alphaproteobacteria</taxon>
        <taxon>Hyphomicrobiales</taxon>
        <taxon>Aurantimonadaceae</taxon>
        <taxon>Aureimonas</taxon>
    </lineage>
</organism>
<gene>
    <name evidence="4" type="ORF">SAMN02745911_2877</name>
</gene>
<dbReference type="InterPro" id="IPR050300">
    <property type="entry name" value="GDXG_lipolytic_enzyme"/>
</dbReference>
<dbReference type="PANTHER" id="PTHR48081">
    <property type="entry name" value="AB HYDROLASE SUPERFAMILY PROTEIN C4A8.06C"/>
    <property type="match status" value="1"/>
</dbReference>
<evidence type="ECO:0000313" key="5">
    <source>
        <dbReference type="Proteomes" id="UP000184290"/>
    </source>
</evidence>
<evidence type="ECO:0000313" key="4">
    <source>
        <dbReference type="EMBL" id="SHJ56283.1"/>
    </source>
</evidence>
<name>A0ABY1IND0_9HYPH</name>
<feature type="domain" description="Alpha/beta hydrolase fold-3" evidence="3">
    <location>
        <begin position="97"/>
        <end position="301"/>
    </location>
</feature>
<dbReference type="SUPFAM" id="SSF53474">
    <property type="entry name" value="alpha/beta-Hydrolases"/>
    <property type="match status" value="1"/>
</dbReference>
<evidence type="ECO:0000256" key="2">
    <source>
        <dbReference type="ARBA" id="ARBA00022801"/>
    </source>
</evidence>
<protein>
    <submittedName>
        <fullName evidence="4">Acetyl esterase/lipase</fullName>
    </submittedName>
</protein>
<evidence type="ECO:0000256" key="1">
    <source>
        <dbReference type="ARBA" id="ARBA00010515"/>
    </source>
</evidence>
<keyword evidence="5" id="KW-1185">Reference proteome</keyword>
<dbReference type="PANTHER" id="PTHR48081:SF30">
    <property type="entry name" value="ACETYL-HYDROLASE LIPR-RELATED"/>
    <property type="match status" value="1"/>
</dbReference>
<dbReference type="RefSeq" id="WP_060606368.1">
    <property type="nucleotide sequence ID" value="NZ_FQZC01000003.1"/>
</dbReference>
<dbReference type="InterPro" id="IPR013094">
    <property type="entry name" value="AB_hydrolase_3"/>
</dbReference>